<keyword evidence="2" id="KW-1185">Reference proteome</keyword>
<protein>
    <submittedName>
        <fullName evidence="1">Uncharacterized protein</fullName>
    </submittedName>
</protein>
<reference evidence="1" key="1">
    <citation type="submission" date="2019-04" db="EMBL/GenBank/DDBJ databases">
        <authorList>
            <person name="Alioto T."/>
            <person name="Alioto T."/>
        </authorList>
    </citation>
    <scope>NUCLEOTIDE SEQUENCE [LARGE SCALE GENOMIC DNA]</scope>
</reference>
<dbReference type="EMBL" id="CABDUW010000463">
    <property type="protein sequence ID" value="VTJ69467.1"/>
    <property type="molecule type" value="Genomic_DNA"/>
</dbReference>
<organism evidence="1 2">
    <name type="scientific">Marmota monax</name>
    <name type="common">Woodchuck</name>
    <dbReference type="NCBI Taxonomy" id="9995"/>
    <lineage>
        <taxon>Eukaryota</taxon>
        <taxon>Metazoa</taxon>
        <taxon>Chordata</taxon>
        <taxon>Craniata</taxon>
        <taxon>Vertebrata</taxon>
        <taxon>Euteleostomi</taxon>
        <taxon>Mammalia</taxon>
        <taxon>Eutheria</taxon>
        <taxon>Euarchontoglires</taxon>
        <taxon>Glires</taxon>
        <taxon>Rodentia</taxon>
        <taxon>Sciuromorpha</taxon>
        <taxon>Sciuridae</taxon>
        <taxon>Xerinae</taxon>
        <taxon>Marmotini</taxon>
        <taxon>Marmota</taxon>
    </lineage>
</organism>
<evidence type="ECO:0000313" key="1">
    <source>
        <dbReference type="EMBL" id="VTJ69467.1"/>
    </source>
</evidence>
<dbReference type="AlphaFoldDB" id="A0A5E4BIR9"/>
<proteinExistence type="predicted"/>
<gene>
    <name evidence="1" type="ORF">MONAX_5E037282</name>
</gene>
<comment type="caution">
    <text evidence="1">The sequence shown here is derived from an EMBL/GenBank/DDBJ whole genome shotgun (WGS) entry which is preliminary data.</text>
</comment>
<name>A0A5E4BIR9_MARMO</name>
<dbReference type="Proteomes" id="UP000335636">
    <property type="component" value="Unassembled WGS sequence"/>
</dbReference>
<sequence>MSDPLRAPFSAVCPDSRGAAVPARGACQRGGDPVRTEGSPYLCRCRCNRPPTGGTLRGPGAGGRWRTAKGQLLSWKRVSTSCEVESSLLLKPLLQLNP</sequence>
<accession>A0A5E4BIR9</accession>
<evidence type="ECO:0000313" key="2">
    <source>
        <dbReference type="Proteomes" id="UP000335636"/>
    </source>
</evidence>